<evidence type="ECO:0000259" key="1">
    <source>
        <dbReference type="Pfam" id="PF01973"/>
    </source>
</evidence>
<dbReference type="PANTHER" id="PTHR41786:SF1">
    <property type="entry name" value="6-HYDROXYMETHYLPTERIN DIPHOSPHOKINASE MPTE-LIKE DOMAIN-CONTAINING PROTEIN"/>
    <property type="match status" value="1"/>
</dbReference>
<dbReference type="RefSeq" id="WP_165835493.1">
    <property type="nucleotide sequence ID" value="NZ_QKMR01000004.1"/>
</dbReference>
<dbReference type="EMBL" id="QKMR01000004">
    <property type="protein sequence ID" value="PYG89118.1"/>
    <property type="molecule type" value="Genomic_DNA"/>
</dbReference>
<keyword evidence="3" id="KW-1185">Reference proteome</keyword>
<accession>A0A318XPN1</accession>
<proteinExistence type="predicted"/>
<name>A0A318XPN1_9FIRM</name>
<organism evidence="2 3">
    <name type="scientific">Ruminiclostridium sufflavum DSM 19573</name>
    <dbReference type="NCBI Taxonomy" id="1121337"/>
    <lineage>
        <taxon>Bacteria</taxon>
        <taxon>Bacillati</taxon>
        <taxon>Bacillota</taxon>
        <taxon>Clostridia</taxon>
        <taxon>Eubacteriales</taxon>
        <taxon>Oscillospiraceae</taxon>
        <taxon>Ruminiclostridium</taxon>
    </lineage>
</organism>
<dbReference type="Proteomes" id="UP000248132">
    <property type="component" value="Unassembled WGS sequence"/>
</dbReference>
<dbReference type="PANTHER" id="PTHR41786">
    <property type="entry name" value="MOTILITY ACCESSORY FACTOR MAF"/>
    <property type="match status" value="1"/>
</dbReference>
<protein>
    <recommendedName>
        <fullName evidence="1">6-hydroxymethylpterin diphosphokinase MptE-like domain-containing protein</fullName>
    </recommendedName>
</protein>
<dbReference type="InterPro" id="IPR002826">
    <property type="entry name" value="MptE-like"/>
</dbReference>
<feature type="domain" description="6-hydroxymethylpterin diphosphokinase MptE-like" evidence="1">
    <location>
        <begin position="188"/>
        <end position="356"/>
    </location>
</feature>
<comment type="caution">
    <text evidence="2">The sequence shown here is derived from an EMBL/GenBank/DDBJ whole genome shotgun (WGS) entry which is preliminary data.</text>
</comment>
<evidence type="ECO:0000313" key="3">
    <source>
        <dbReference type="Proteomes" id="UP000248132"/>
    </source>
</evidence>
<gene>
    <name evidence="2" type="ORF">LY28_00941</name>
</gene>
<sequence length="600" mass="68902">MGYFKLKKVQDLVWEIEGSTNSEKQTPKYLLNSQIDKEKELDMVLGRIDFSHHKNFIVFGMKNIKLLSEIYKRKTIVSTMVIIEICKETEENLFVECDEKDLAFLFDRKRVNLTIGSQDELVAQLSIVLGDMLKLYNLRNTEIISMPYMKSMYPNEMQGLTKIIFERLHTFVSSYGNSVEDILLGMDNYLDNWRHIFRSIDYIHFKDMYKDKPAIIVGAGPSLDKNIQQLKRAKGKALILCVDAALNSLLNVGIVPDLVASIERLELTSKFYNREDIPDEIVFVGPNVVKDFTLNKFERIIFTGRAGDALIRDFGSYIGFNNLDIGGNVSNVLIAFTEHLGCNPITFIGLDLAYTGGRTHTAGVSEALGKENMIGYKDKENIVYVKGQNGEMLETLEFFMYAKNWIEMNMVRNSQNLFINATEGGAMIEGALNQKLAEVIEKYCLEDLTPFSDLYDKIKEDIAIDKLGTTQKALDYIKEVDKYLRRISKKAFQYLNKIRTHKGVGLVNLMEKQRGEMQAALDKNSAGRFILQSIIISYNRDIHSFPMYLSKEDEKKMLGKSIDFYDTIKKVCDRVSEDFKAYKLILDRYLEICQKEEETI</sequence>
<dbReference type="AlphaFoldDB" id="A0A318XPN1"/>
<dbReference type="Pfam" id="PF01973">
    <property type="entry name" value="MptE-like"/>
    <property type="match status" value="1"/>
</dbReference>
<evidence type="ECO:0000313" key="2">
    <source>
        <dbReference type="EMBL" id="PYG89118.1"/>
    </source>
</evidence>
<reference evidence="2 3" key="1">
    <citation type="submission" date="2018-06" db="EMBL/GenBank/DDBJ databases">
        <title>Genomic Encyclopedia of Type Strains, Phase I: the one thousand microbial genomes (KMG-I) project.</title>
        <authorList>
            <person name="Kyrpides N."/>
        </authorList>
    </citation>
    <scope>NUCLEOTIDE SEQUENCE [LARGE SCALE GENOMIC DNA]</scope>
    <source>
        <strain evidence="2 3">DSM 19573</strain>
    </source>
</reference>